<dbReference type="InterPro" id="IPR006311">
    <property type="entry name" value="TAT_signal"/>
</dbReference>
<evidence type="ECO:0000313" key="1">
    <source>
        <dbReference type="EMBL" id="TKR27577.1"/>
    </source>
</evidence>
<accession>A0A4U5JIM0</accession>
<dbReference type="Proteomes" id="UP000308037">
    <property type="component" value="Unassembled WGS sequence"/>
</dbReference>
<dbReference type="AlphaFoldDB" id="A0A4U5JIM0"/>
<proteinExistence type="predicted"/>
<dbReference type="PROSITE" id="PS51318">
    <property type="entry name" value="TAT"/>
    <property type="match status" value="1"/>
</dbReference>
<name>A0A4U5JIM0_9EURY</name>
<dbReference type="EMBL" id="QKNX01000001">
    <property type="protein sequence ID" value="TKR27577.1"/>
    <property type="molecule type" value="Genomic_DNA"/>
</dbReference>
<gene>
    <name evidence="1" type="ORF">DM868_00310</name>
</gene>
<keyword evidence="2" id="KW-1185">Reference proteome</keyword>
<sequence length="204" mass="21206">MPGRTLNRRTMLTRGTAFAASLTAALGLGYAGSRPAAAIETDGRFLADDVRVERNDGELRAVTVEPTVDLRWVDFGGGVASIDVTISAALVGTPGFDVLFDASVADDSIAVETDGFDATAGTASLTFDRLDVTAIGTHVTLDDFGGDLAPGESATTEVELTMRIDVVGTQDETVTTVETARFGVTVHNPEGRATTSGRANTHAE</sequence>
<comment type="caution">
    <text evidence="1">The sequence shown here is derived from an EMBL/GenBank/DDBJ whole genome shotgun (WGS) entry which is preliminary data.</text>
</comment>
<reference evidence="1 2" key="1">
    <citation type="submission" date="2019-04" db="EMBL/GenBank/DDBJ databases">
        <title>Natronomonas sp. F20-122 a newhaloarchaeon isolated from a saline saltern of Isla Bacuta, Huelva, Spain.</title>
        <authorList>
            <person name="Duran-Viseras A."/>
            <person name="Sanchez-Porro C."/>
            <person name="Ventosa A."/>
        </authorList>
    </citation>
    <scope>NUCLEOTIDE SEQUENCE [LARGE SCALE GENOMIC DNA]</scope>
    <source>
        <strain evidence="1 2">F20-122</strain>
    </source>
</reference>
<protein>
    <submittedName>
        <fullName evidence="1">Uncharacterized protein</fullName>
    </submittedName>
</protein>
<organism evidence="1 2">
    <name type="scientific">Natronomonas salsuginis</name>
    <dbReference type="NCBI Taxonomy" id="2217661"/>
    <lineage>
        <taxon>Archaea</taxon>
        <taxon>Methanobacteriati</taxon>
        <taxon>Methanobacteriota</taxon>
        <taxon>Stenosarchaea group</taxon>
        <taxon>Halobacteria</taxon>
        <taxon>Halobacteriales</taxon>
        <taxon>Natronomonadaceae</taxon>
        <taxon>Natronomonas</taxon>
    </lineage>
</organism>
<evidence type="ECO:0000313" key="2">
    <source>
        <dbReference type="Proteomes" id="UP000308037"/>
    </source>
</evidence>